<protein>
    <submittedName>
        <fullName evidence="2">LuxR C-terminal-related transcriptional regulator</fullName>
    </submittedName>
</protein>
<dbReference type="InterPro" id="IPR051797">
    <property type="entry name" value="TrmB-like"/>
</dbReference>
<feature type="domain" description="HTH luxR-type" evidence="1">
    <location>
        <begin position="271"/>
        <end position="328"/>
    </location>
</feature>
<gene>
    <name evidence="2" type="ORF">ACFQ5G_49570</name>
</gene>
<proteinExistence type="predicted"/>
<dbReference type="Gene3D" id="3.30.870.10">
    <property type="entry name" value="Endonuclease Chain A"/>
    <property type="match status" value="1"/>
</dbReference>
<dbReference type="InterPro" id="IPR016032">
    <property type="entry name" value="Sig_transdc_resp-reg_C-effctor"/>
</dbReference>
<keyword evidence="3" id="KW-1185">Reference proteome</keyword>
<dbReference type="Proteomes" id="UP001597183">
    <property type="component" value="Unassembled WGS sequence"/>
</dbReference>
<evidence type="ECO:0000313" key="2">
    <source>
        <dbReference type="EMBL" id="MFD1373431.1"/>
    </source>
</evidence>
<dbReference type="PANTHER" id="PTHR34293">
    <property type="entry name" value="HTH-TYPE TRANSCRIPTIONAL REGULATOR TRMBL2"/>
    <property type="match status" value="1"/>
</dbReference>
<dbReference type="Gene3D" id="1.10.10.10">
    <property type="entry name" value="Winged helix-like DNA-binding domain superfamily/Winged helix DNA-binding domain"/>
    <property type="match status" value="1"/>
</dbReference>
<accession>A0ABW4ATB6</accession>
<sequence length="337" mass="37290">MSAEKSLMEPTDDYLSAELSLSEDDTLAYAYVANTRRADPHDLAVHVGTTPAIAHQLIDRLIRLGLVQSDTGSGLATVVYPEVAAERMLGEAARETRRRLHRIDEIRAEYAACLPYYSADDSWEMVLPPSEVQIFVDKELGRATDEVLTIQPGGARPSATLNQVLDLELTALKRGVRRRVLYQHTARKNMSTQAFVQRIARSGAEVRTVNTLPDRMIIIDRRLCIVPSRPSDNGTPAGVVIRKQQLMTFICDLFERFWEAGIPFNSDAGEDKIIDETKRSILQALVTGATDEIAARRLGMSTRTFRRHLAAVMTELGASSRFQVAVAAIQSGLVDAP</sequence>
<dbReference type="InterPro" id="IPR036388">
    <property type="entry name" value="WH-like_DNA-bd_sf"/>
</dbReference>
<dbReference type="InterPro" id="IPR000792">
    <property type="entry name" value="Tscrpt_reg_LuxR_C"/>
</dbReference>
<dbReference type="RefSeq" id="WP_317796747.1">
    <property type="nucleotide sequence ID" value="NZ_AP028461.1"/>
</dbReference>
<dbReference type="EMBL" id="JBHTMK010000067">
    <property type="protein sequence ID" value="MFD1373431.1"/>
    <property type="molecule type" value="Genomic_DNA"/>
</dbReference>
<evidence type="ECO:0000313" key="3">
    <source>
        <dbReference type="Proteomes" id="UP001597183"/>
    </source>
</evidence>
<evidence type="ECO:0000259" key="1">
    <source>
        <dbReference type="SMART" id="SM00421"/>
    </source>
</evidence>
<dbReference type="Pfam" id="PF00196">
    <property type="entry name" value="GerE"/>
    <property type="match status" value="1"/>
</dbReference>
<organism evidence="2 3">
    <name type="scientific">Actinoplanes sichuanensis</name>
    <dbReference type="NCBI Taxonomy" id="512349"/>
    <lineage>
        <taxon>Bacteria</taxon>
        <taxon>Bacillati</taxon>
        <taxon>Actinomycetota</taxon>
        <taxon>Actinomycetes</taxon>
        <taxon>Micromonosporales</taxon>
        <taxon>Micromonosporaceae</taxon>
        <taxon>Actinoplanes</taxon>
    </lineage>
</organism>
<dbReference type="PANTHER" id="PTHR34293:SF1">
    <property type="entry name" value="HTH-TYPE TRANSCRIPTIONAL REGULATOR TRMBL2"/>
    <property type="match status" value="1"/>
</dbReference>
<dbReference type="SMART" id="SM00421">
    <property type="entry name" value="HTH_LUXR"/>
    <property type="match status" value="1"/>
</dbReference>
<dbReference type="SUPFAM" id="SSF56024">
    <property type="entry name" value="Phospholipase D/nuclease"/>
    <property type="match status" value="1"/>
</dbReference>
<name>A0ABW4ATB6_9ACTN</name>
<comment type="caution">
    <text evidence="2">The sequence shown here is derived from an EMBL/GenBank/DDBJ whole genome shotgun (WGS) entry which is preliminary data.</text>
</comment>
<dbReference type="SUPFAM" id="SSF46894">
    <property type="entry name" value="C-terminal effector domain of the bipartite response regulators"/>
    <property type="match status" value="1"/>
</dbReference>
<reference evidence="3" key="1">
    <citation type="journal article" date="2019" name="Int. J. Syst. Evol. Microbiol.">
        <title>The Global Catalogue of Microorganisms (GCM) 10K type strain sequencing project: providing services to taxonomists for standard genome sequencing and annotation.</title>
        <authorList>
            <consortium name="The Broad Institute Genomics Platform"/>
            <consortium name="The Broad Institute Genome Sequencing Center for Infectious Disease"/>
            <person name="Wu L."/>
            <person name="Ma J."/>
        </authorList>
    </citation>
    <scope>NUCLEOTIDE SEQUENCE [LARGE SCALE GENOMIC DNA]</scope>
    <source>
        <strain evidence="3">CCM 7526</strain>
    </source>
</reference>